<keyword evidence="3 7" id="KW-0489">Methyltransferase</keyword>
<dbReference type="GO" id="GO:0043527">
    <property type="term" value="C:tRNA methyltransferase complex"/>
    <property type="evidence" value="ECO:0007669"/>
    <property type="project" value="TreeGrafter"/>
</dbReference>
<evidence type="ECO:0000256" key="4">
    <source>
        <dbReference type="ARBA" id="ARBA00022679"/>
    </source>
</evidence>
<dbReference type="PANTHER" id="PTHR23417:SF14">
    <property type="entry name" value="PENTACOTRIPEPTIDE-REPEAT REGION OF PRORP DOMAIN-CONTAINING PROTEIN"/>
    <property type="match status" value="1"/>
</dbReference>
<dbReference type="InterPro" id="IPR003358">
    <property type="entry name" value="tRNA_(Gua-N-7)_MeTrfase_Trmb"/>
</dbReference>
<feature type="binding site" evidence="7">
    <location>
        <position position="232"/>
    </location>
    <ligand>
        <name>substrate</name>
    </ligand>
</feature>
<keyword evidence="6 7" id="KW-0819">tRNA processing</keyword>
<feature type="binding site" evidence="7">
    <location>
        <position position="122"/>
    </location>
    <ligand>
        <name>S-adenosyl-L-methionine</name>
        <dbReference type="ChEBI" id="CHEBI:59789"/>
    </ligand>
</feature>
<dbReference type="EMBL" id="UGQE01000001">
    <property type="protein sequence ID" value="STZ09843.1"/>
    <property type="molecule type" value="Genomic_DNA"/>
</dbReference>
<dbReference type="InterPro" id="IPR029063">
    <property type="entry name" value="SAM-dependent_MTases_sf"/>
</dbReference>
<comment type="pathway">
    <text evidence="7">tRNA modification; N(7)-methylguanine-tRNA biosynthesis.</text>
</comment>
<evidence type="ECO:0000256" key="5">
    <source>
        <dbReference type="ARBA" id="ARBA00022691"/>
    </source>
</evidence>
<dbReference type="SUPFAM" id="SSF53335">
    <property type="entry name" value="S-adenosyl-L-methionine-dependent methyltransferases"/>
    <property type="match status" value="1"/>
</dbReference>
<dbReference type="OrthoDB" id="9802090at2"/>
<dbReference type="PANTHER" id="PTHR23417">
    <property type="entry name" value="3-DEOXY-D-MANNO-OCTULOSONIC-ACID TRANSFERASE/TRNA GUANINE-N 7 - -METHYLTRANSFERASE"/>
    <property type="match status" value="1"/>
</dbReference>
<dbReference type="NCBIfam" id="TIGR00091">
    <property type="entry name" value="tRNA (guanosine(46)-N7)-methyltransferase TrmB"/>
    <property type="match status" value="1"/>
</dbReference>
<dbReference type="Gene3D" id="3.40.50.150">
    <property type="entry name" value="Vaccinia Virus protein VP39"/>
    <property type="match status" value="1"/>
</dbReference>
<evidence type="ECO:0000256" key="7">
    <source>
        <dbReference type="HAMAP-Rule" id="MF_01057"/>
    </source>
</evidence>
<evidence type="ECO:0000256" key="2">
    <source>
        <dbReference type="ARBA" id="ARBA00003015"/>
    </source>
</evidence>
<dbReference type="AlphaFoldDB" id="A0A378R3D1"/>
<feature type="binding site" evidence="7">
    <location>
        <position position="147"/>
    </location>
    <ligand>
        <name>S-adenosyl-L-methionine</name>
        <dbReference type="ChEBI" id="CHEBI:59789"/>
    </ligand>
</feature>
<dbReference type="HAMAP" id="MF_01057">
    <property type="entry name" value="tRNA_methyltr_TrmB"/>
    <property type="match status" value="1"/>
</dbReference>
<organism evidence="9 10">
    <name type="scientific">Moraxella caviae</name>
    <dbReference type="NCBI Taxonomy" id="34060"/>
    <lineage>
        <taxon>Bacteria</taxon>
        <taxon>Pseudomonadati</taxon>
        <taxon>Pseudomonadota</taxon>
        <taxon>Gammaproteobacteria</taxon>
        <taxon>Moraxellales</taxon>
        <taxon>Moraxellaceae</taxon>
        <taxon>Moraxella</taxon>
    </lineage>
</organism>
<name>A0A378R3D1_9GAMM</name>
<dbReference type="UniPathway" id="UPA00989"/>
<dbReference type="CDD" id="cd02440">
    <property type="entry name" value="AdoMet_MTases"/>
    <property type="match status" value="1"/>
</dbReference>
<evidence type="ECO:0000256" key="3">
    <source>
        <dbReference type="ARBA" id="ARBA00022603"/>
    </source>
</evidence>
<sequence>MNTASTTFANPQNGTQNDTPNAPLAPIGGDRQTPDVSRAAIKDDIDKLSKTPEQFRQIQTFMKRRTHMNANSELALTSSEFAAYIINHGGELGKLGDVSQIRDLRQCFADTPNGSSAPLTLEIGFGMGDSLLEMAQNAPERNFVGIEVHEPGIGRAAFLAHELGLTNLKFINGDAIALLENLPANHLDTVQLYFPDPWQKKRHYKRRFVTPERMALVAERLAVGGIFHAATDWEHYALWMLDVLDHMPQFENVSGQGNFTPRPDFRPQTKFEKRGMDYGRSSWDVMYRKV</sequence>
<keyword evidence="4 7" id="KW-0808">Transferase</keyword>
<comment type="similarity">
    <text evidence="7">Belongs to the class I-like SAM-binding methyltransferase superfamily. TrmB family.</text>
</comment>
<comment type="catalytic activity">
    <reaction evidence="1 7">
        <text>guanosine(46) in tRNA + S-adenosyl-L-methionine = N(7)-methylguanosine(46) in tRNA + S-adenosyl-L-homocysteine</text>
        <dbReference type="Rhea" id="RHEA:42708"/>
        <dbReference type="Rhea" id="RHEA-COMP:10188"/>
        <dbReference type="Rhea" id="RHEA-COMP:10189"/>
        <dbReference type="ChEBI" id="CHEBI:57856"/>
        <dbReference type="ChEBI" id="CHEBI:59789"/>
        <dbReference type="ChEBI" id="CHEBI:74269"/>
        <dbReference type="ChEBI" id="CHEBI:74480"/>
        <dbReference type="EC" id="2.1.1.33"/>
    </reaction>
</comment>
<evidence type="ECO:0000256" key="6">
    <source>
        <dbReference type="ARBA" id="ARBA00022694"/>
    </source>
</evidence>
<accession>A0A378R3D1</accession>
<protein>
    <recommendedName>
        <fullName evidence="7">tRNA (guanine-N(7)-)-methyltransferase</fullName>
        <ecNumber evidence="7">2.1.1.33</ecNumber>
    </recommendedName>
    <alternativeName>
        <fullName evidence="7">tRNA (guanine(46)-N(7))-methyltransferase</fullName>
    </alternativeName>
    <alternativeName>
        <fullName evidence="7">tRNA(m7G46)-methyltransferase</fullName>
    </alternativeName>
</protein>
<feature type="region of interest" description="Disordered" evidence="8">
    <location>
        <begin position="1"/>
        <end position="35"/>
    </location>
</feature>
<feature type="binding site" evidence="7">
    <location>
        <position position="200"/>
    </location>
    <ligand>
        <name>substrate</name>
    </ligand>
</feature>
<dbReference type="RefSeq" id="WP_078276803.1">
    <property type="nucleotide sequence ID" value="NZ_CAACXO010000062.1"/>
</dbReference>
<feature type="binding site" evidence="7">
    <location>
        <begin position="269"/>
        <end position="272"/>
    </location>
    <ligand>
        <name>substrate</name>
    </ligand>
</feature>
<dbReference type="InterPro" id="IPR055361">
    <property type="entry name" value="tRNA_methyltr_TrmB_bact"/>
</dbReference>
<evidence type="ECO:0000256" key="1">
    <source>
        <dbReference type="ARBA" id="ARBA00000142"/>
    </source>
</evidence>
<feature type="compositionally biased region" description="Polar residues" evidence="8">
    <location>
        <begin position="1"/>
        <end position="20"/>
    </location>
</feature>
<dbReference type="EC" id="2.1.1.33" evidence="7"/>
<comment type="caution">
    <text evidence="7">Lacks conserved residue(s) required for the propagation of feature annotation.</text>
</comment>
<dbReference type="Pfam" id="PF02390">
    <property type="entry name" value="Methyltransf_4"/>
    <property type="match status" value="1"/>
</dbReference>
<evidence type="ECO:0000256" key="8">
    <source>
        <dbReference type="SAM" id="MobiDB-lite"/>
    </source>
</evidence>
<dbReference type="GO" id="GO:0008176">
    <property type="term" value="F:tRNA (guanine(46)-N7)-methyltransferase activity"/>
    <property type="evidence" value="ECO:0007669"/>
    <property type="project" value="UniProtKB-UniRule"/>
</dbReference>
<keyword evidence="5 7" id="KW-0949">S-adenosyl-L-methionine</keyword>
<feature type="binding site" evidence="7">
    <location>
        <position position="196"/>
    </location>
    <ligand>
        <name>S-adenosyl-L-methionine</name>
        <dbReference type="ChEBI" id="CHEBI:59789"/>
    </ligand>
</feature>
<comment type="function">
    <text evidence="2 7">Catalyzes the formation of N(7)-methylguanine at position 46 (m7G46) in tRNA.</text>
</comment>
<dbReference type="Proteomes" id="UP000255279">
    <property type="component" value="Unassembled WGS sequence"/>
</dbReference>
<gene>
    <name evidence="7 9" type="primary">trmB</name>
    <name evidence="9" type="ORF">NCTC10293_00154</name>
</gene>
<evidence type="ECO:0000313" key="10">
    <source>
        <dbReference type="Proteomes" id="UP000255279"/>
    </source>
</evidence>
<dbReference type="PROSITE" id="PS51625">
    <property type="entry name" value="SAM_MT_TRMB"/>
    <property type="match status" value="1"/>
</dbReference>
<reference evidence="9 10" key="1">
    <citation type="submission" date="2018-06" db="EMBL/GenBank/DDBJ databases">
        <authorList>
            <consortium name="Pathogen Informatics"/>
            <person name="Doyle S."/>
        </authorList>
    </citation>
    <scope>NUCLEOTIDE SEQUENCE [LARGE SCALE GENOMIC DNA]</scope>
    <source>
        <strain evidence="9 10">NCTC10293</strain>
    </source>
</reference>
<evidence type="ECO:0000313" key="9">
    <source>
        <dbReference type="EMBL" id="STZ09843.1"/>
    </source>
</evidence>
<proteinExistence type="inferred from homology"/>
<feature type="binding site" evidence="7">
    <location>
        <position position="174"/>
    </location>
    <ligand>
        <name>S-adenosyl-L-methionine</name>
        <dbReference type="ChEBI" id="CHEBI:59789"/>
    </ligand>
</feature>